<comment type="caution">
    <text evidence="3">The sequence shown here is derived from an EMBL/GenBank/DDBJ whole genome shotgun (WGS) entry which is preliminary data.</text>
</comment>
<dbReference type="SUPFAM" id="SSF52540">
    <property type="entry name" value="P-loop containing nucleoside triphosphate hydrolases"/>
    <property type="match status" value="1"/>
</dbReference>
<evidence type="ECO:0000313" key="4">
    <source>
        <dbReference type="Proteomes" id="UP000317243"/>
    </source>
</evidence>
<dbReference type="RefSeq" id="WP_197441386.1">
    <property type="nucleotide sequence ID" value="NZ_SIHI01000026.1"/>
</dbReference>
<sequence length="543" mass="61011">MQRDTFAGIDNILLSLGLDESGNFADSTAGDSEETSQEDSQQPQSAVPEQPETATATPSPLDQNAPTSESSSGDERSDKPVIDEITRDNYDQARAHLAKIEAARRLAKANEKPEASPPQQKYPSLRGSSEFSPKAPDSLEQAGLNLSDVMNLIIKYLASRGVETGYKIALQIGLNFGLVEAILRQLKIERLAAYKNAIAGGDYLYELTDLGRDRARILSDQTTYFGTAPVPLDQYIASVHAQSLEGRKPSLNAIRRAFSDLDISDRMISNIGQAIHSGRGMFLYGPPGNGKTSMAERVTKSFGDTIWIPRAIIASGEILRLYDPNRHREVPVSDDAELKVDGRWVRIERPTIVAGGELQMENLEITYIRKTGVGEAPLQMKANCGTLLIDDFGRQRMSTDELLNRWIVPLEQRHDYLHLESGRTIQVPFDQLIIFSSNLEPRDLVDDAFLRRIPYKIEVKDASEDEFRALFCKQATQQKFSYTNEVIDYMIIEHYVQANRPFRFCHPRDLLRQILNRCSLHNLPREITKDSIDQAVENYFSIM</sequence>
<feature type="region of interest" description="Disordered" evidence="1">
    <location>
        <begin position="105"/>
        <end position="136"/>
    </location>
</feature>
<reference evidence="3 4" key="1">
    <citation type="submission" date="2019-02" db="EMBL/GenBank/DDBJ databases">
        <title>Deep-cultivation of Planctomycetes and their phenomic and genomic characterization uncovers novel biology.</title>
        <authorList>
            <person name="Wiegand S."/>
            <person name="Jogler M."/>
            <person name="Boedeker C."/>
            <person name="Pinto D."/>
            <person name="Vollmers J."/>
            <person name="Rivas-Marin E."/>
            <person name="Kohn T."/>
            <person name="Peeters S.H."/>
            <person name="Heuer A."/>
            <person name="Rast P."/>
            <person name="Oberbeckmann S."/>
            <person name="Bunk B."/>
            <person name="Jeske O."/>
            <person name="Meyerdierks A."/>
            <person name="Storesund J.E."/>
            <person name="Kallscheuer N."/>
            <person name="Luecker S."/>
            <person name="Lage O.M."/>
            <person name="Pohl T."/>
            <person name="Merkel B.J."/>
            <person name="Hornburger P."/>
            <person name="Mueller R.-W."/>
            <person name="Bruemmer F."/>
            <person name="Labrenz M."/>
            <person name="Spormann A.M."/>
            <person name="Op Den Camp H."/>
            <person name="Overmann J."/>
            <person name="Amann R."/>
            <person name="Jetten M.S.M."/>
            <person name="Mascher T."/>
            <person name="Medema M.H."/>
            <person name="Devos D.P."/>
            <person name="Kaster A.-K."/>
            <person name="Ovreas L."/>
            <person name="Rohde M."/>
            <person name="Galperin M.Y."/>
            <person name="Jogler C."/>
        </authorList>
    </citation>
    <scope>NUCLEOTIDE SEQUENCE [LARGE SCALE GENOMIC DNA]</scope>
    <source>
        <strain evidence="3 4">KOR42</strain>
    </source>
</reference>
<dbReference type="EMBL" id="SIHI01000026">
    <property type="protein sequence ID" value="TWT47021.1"/>
    <property type="molecule type" value="Genomic_DNA"/>
</dbReference>
<evidence type="ECO:0000259" key="2">
    <source>
        <dbReference type="SMART" id="SM00382"/>
    </source>
</evidence>
<protein>
    <recommendedName>
        <fullName evidence="2">AAA+ ATPase domain-containing protein</fullName>
    </recommendedName>
</protein>
<accession>A0A5C5WAJ1</accession>
<feature type="compositionally biased region" description="Polar residues" evidence="1">
    <location>
        <begin position="38"/>
        <end position="71"/>
    </location>
</feature>
<gene>
    <name evidence="3" type="ORF">KOR42_42890</name>
</gene>
<feature type="region of interest" description="Disordered" evidence="1">
    <location>
        <begin position="15"/>
        <end position="90"/>
    </location>
</feature>
<evidence type="ECO:0000313" key="3">
    <source>
        <dbReference type="EMBL" id="TWT47021.1"/>
    </source>
</evidence>
<proteinExistence type="predicted"/>
<evidence type="ECO:0000256" key="1">
    <source>
        <dbReference type="SAM" id="MobiDB-lite"/>
    </source>
</evidence>
<organism evidence="3 4">
    <name type="scientific">Thalassoglobus neptunius</name>
    <dbReference type="NCBI Taxonomy" id="1938619"/>
    <lineage>
        <taxon>Bacteria</taxon>
        <taxon>Pseudomonadati</taxon>
        <taxon>Planctomycetota</taxon>
        <taxon>Planctomycetia</taxon>
        <taxon>Planctomycetales</taxon>
        <taxon>Planctomycetaceae</taxon>
        <taxon>Thalassoglobus</taxon>
    </lineage>
</organism>
<feature type="compositionally biased region" description="Basic and acidic residues" evidence="1">
    <location>
        <begin position="73"/>
        <end position="90"/>
    </location>
</feature>
<dbReference type="Proteomes" id="UP000317243">
    <property type="component" value="Unassembled WGS sequence"/>
</dbReference>
<feature type="domain" description="AAA+ ATPase" evidence="2">
    <location>
        <begin position="277"/>
        <end position="463"/>
    </location>
</feature>
<dbReference type="Gene3D" id="3.40.50.300">
    <property type="entry name" value="P-loop containing nucleotide triphosphate hydrolases"/>
    <property type="match status" value="1"/>
</dbReference>
<feature type="compositionally biased region" description="Polar residues" evidence="1">
    <location>
        <begin position="117"/>
        <end position="131"/>
    </location>
</feature>
<dbReference type="SMART" id="SM00382">
    <property type="entry name" value="AAA"/>
    <property type="match status" value="1"/>
</dbReference>
<keyword evidence="4" id="KW-1185">Reference proteome</keyword>
<name>A0A5C5WAJ1_9PLAN</name>
<feature type="compositionally biased region" description="Basic and acidic residues" evidence="1">
    <location>
        <begin position="105"/>
        <end position="114"/>
    </location>
</feature>
<dbReference type="InterPro" id="IPR027417">
    <property type="entry name" value="P-loop_NTPase"/>
</dbReference>
<dbReference type="AlphaFoldDB" id="A0A5C5WAJ1"/>
<dbReference type="InterPro" id="IPR003593">
    <property type="entry name" value="AAA+_ATPase"/>
</dbReference>